<dbReference type="EMBL" id="NOXT01000104">
    <property type="protein sequence ID" value="OYQ29560.1"/>
    <property type="molecule type" value="Genomic_DNA"/>
</dbReference>
<accession>A0A255YM75</accession>
<dbReference type="FunFam" id="3.40.309.10:FF:000009">
    <property type="entry name" value="Aldehyde dehydrogenase A"/>
    <property type="match status" value="1"/>
</dbReference>
<dbReference type="InterPro" id="IPR016163">
    <property type="entry name" value="Ald_DH_C"/>
</dbReference>
<reference evidence="6 7" key="1">
    <citation type="submission" date="2017-07" db="EMBL/GenBank/DDBJ databases">
        <title>Sandarakinorhabdus cyanobacteriorum sp. nov., a novel bacterium isolated from cyanobacterial aggregates in a eutrophic lake.</title>
        <authorList>
            <person name="Cai H."/>
        </authorList>
    </citation>
    <scope>NUCLEOTIDE SEQUENCE [LARGE SCALE GENOMIC DNA]</scope>
    <source>
        <strain evidence="6 7">TH057</strain>
    </source>
</reference>
<dbReference type="Proteomes" id="UP000216991">
    <property type="component" value="Unassembled WGS sequence"/>
</dbReference>
<dbReference type="GO" id="GO:0016620">
    <property type="term" value="F:oxidoreductase activity, acting on the aldehyde or oxo group of donors, NAD or NADP as acceptor"/>
    <property type="evidence" value="ECO:0007669"/>
    <property type="project" value="InterPro"/>
</dbReference>
<feature type="domain" description="Aldehyde dehydrogenase" evidence="5">
    <location>
        <begin position="18"/>
        <end position="466"/>
    </location>
</feature>
<dbReference type="Gene3D" id="3.40.605.10">
    <property type="entry name" value="Aldehyde Dehydrogenase, Chain A, domain 1"/>
    <property type="match status" value="1"/>
</dbReference>
<dbReference type="PROSITE" id="PS00687">
    <property type="entry name" value="ALDEHYDE_DEHYDR_GLU"/>
    <property type="match status" value="1"/>
</dbReference>
<comment type="caution">
    <text evidence="6">The sequence shown here is derived from an EMBL/GenBank/DDBJ whole genome shotgun (WGS) entry which is preliminary data.</text>
</comment>
<feature type="active site" evidence="3">
    <location>
        <position position="244"/>
    </location>
</feature>
<sequence length="469" mass="49734">MERSFALTIDGQQVSAADSFDVLDPALGTAFAAAPAASRQQLDDAVAAARRAFPGWAARTQQERQAAVNAMADIIEAHAGDLAALVTREQGKPLGGLGSNWEIGAAIAWARHTATLALPVEVIQADETANVTLHHRPIGVVGSITPWNFPIMIAIWHMMPAILAGNTVVLKPSPKTPLATLWLGELLQKALPPGVLNVLSARDEIGQAMAEHEGIDKIIFTGSTATGRKVMASGARNLKRLTLELGGNDAGIVLPDADVDANIDKLFWGIFINNGQTCAALKRLYVHDSIYEDVCQKLVRYAANIVTGNGLEATSHLGPIQNPMQFERVKGLVDRARQEGARVLCGGEPMAGPGLFYPVTIVADATEGMALVDEEQFGPAIPVIRYHDVEDVITRANASENGLGGSIWSRDVDAARRLAARLECGSVWVNNHGAIRPDAPFGGVKQSGIGVEFAALGLAECTTVQVIHA</sequence>
<dbReference type="PROSITE" id="PS00070">
    <property type="entry name" value="ALDEHYDE_DEHYDR_CYS"/>
    <property type="match status" value="1"/>
</dbReference>
<dbReference type="InterPro" id="IPR015590">
    <property type="entry name" value="Aldehyde_DH_dom"/>
</dbReference>
<name>A0A255YM75_9SPHN</name>
<dbReference type="PANTHER" id="PTHR11699">
    <property type="entry name" value="ALDEHYDE DEHYDROGENASE-RELATED"/>
    <property type="match status" value="1"/>
</dbReference>
<keyword evidence="7" id="KW-1185">Reference proteome</keyword>
<dbReference type="InterPro" id="IPR016161">
    <property type="entry name" value="Ald_DH/histidinol_DH"/>
</dbReference>
<dbReference type="InterPro" id="IPR029510">
    <property type="entry name" value="Ald_DH_CS_GLU"/>
</dbReference>
<proteinExistence type="inferred from homology"/>
<evidence type="ECO:0000313" key="7">
    <source>
        <dbReference type="Proteomes" id="UP000216991"/>
    </source>
</evidence>
<dbReference type="FunFam" id="3.40.605.10:FF:000007">
    <property type="entry name" value="NAD/NADP-dependent betaine aldehyde dehydrogenase"/>
    <property type="match status" value="1"/>
</dbReference>
<dbReference type="AlphaFoldDB" id="A0A255YM75"/>
<dbReference type="RefSeq" id="WP_094473485.1">
    <property type="nucleotide sequence ID" value="NZ_NOXT01000104.1"/>
</dbReference>
<organism evidence="6 7">
    <name type="scientific">Sandarakinorhabdus cyanobacteriorum</name>
    <dbReference type="NCBI Taxonomy" id="1981098"/>
    <lineage>
        <taxon>Bacteria</taxon>
        <taxon>Pseudomonadati</taxon>
        <taxon>Pseudomonadota</taxon>
        <taxon>Alphaproteobacteria</taxon>
        <taxon>Sphingomonadales</taxon>
        <taxon>Sphingosinicellaceae</taxon>
        <taxon>Sandarakinorhabdus</taxon>
    </lineage>
</organism>
<protein>
    <submittedName>
        <fullName evidence="6">Aldehyde dehydrogenase</fullName>
    </submittedName>
</protein>
<dbReference type="CDD" id="cd07106">
    <property type="entry name" value="ALDH_AldA-AAD23400"/>
    <property type="match status" value="1"/>
</dbReference>
<dbReference type="InterPro" id="IPR044086">
    <property type="entry name" value="LUC3-like"/>
</dbReference>
<evidence type="ECO:0000256" key="1">
    <source>
        <dbReference type="ARBA" id="ARBA00009986"/>
    </source>
</evidence>
<gene>
    <name evidence="6" type="ORF">CHU93_07530</name>
</gene>
<dbReference type="Pfam" id="PF00171">
    <property type="entry name" value="Aldedh"/>
    <property type="match status" value="1"/>
</dbReference>
<evidence type="ECO:0000256" key="4">
    <source>
        <dbReference type="RuleBase" id="RU003345"/>
    </source>
</evidence>
<dbReference type="SUPFAM" id="SSF53720">
    <property type="entry name" value="ALDH-like"/>
    <property type="match status" value="1"/>
</dbReference>
<evidence type="ECO:0000259" key="5">
    <source>
        <dbReference type="Pfam" id="PF00171"/>
    </source>
</evidence>
<evidence type="ECO:0000256" key="3">
    <source>
        <dbReference type="PROSITE-ProRule" id="PRU10007"/>
    </source>
</evidence>
<keyword evidence="2 4" id="KW-0560">Oxidoreductase</keyword>
<comment type="similarity">
    <text evidence="1 4">Belongs to the aldehyde dehydrogenase family.</text>
</comment>
<dbReference type="Gene3D" id="3.40.309.10">
    <property type="entry name" value="Aldehyde Dehydrogenase, Chain A, domain 2"/>
    <property type="match status" value="1"/>
</dbReference>
<dbReference type="InterPro" id="IPR016162">
    <property type="entry name" value="Ald_DH_N"/>
</dbReference>
<evidence type="ECO:0000256" key="2">
    <source>
        <dbReference type="ARBA" id="ARBA00023002"/>
    </source>
</evidence>
<dbReference type="InterPro" id="IPR016160">
    <property type="entry name" value="Ald_DH_CS_CYS"/>
</dbReference>
<dbReference type="OrthoDB" id="9802947at2"/>
<evidence type="ECO:0000313" key="6">
    <source>
        <dbReference type="EMBL" id="OYQ29560.1"/>
    </source>
</evidence>